<dbReference type="AlphaFoldDB" id="A0AAJ0MCY5"/>
<gene>
    <name evidence="1" type="ORF">B0T25DRAFT_248162</name>
</gene>
<keyword evidence="2" id="KW-1185">Reference proteome</keyword>
<dbReference type="EMBL" id="JAUIQD010000005">
    <property type="protein sequence ID" value="KAK3349705.1"/>
    <property type="molecule type" value="Genomic_DNA"/>
</dbReference>
<name>A0AAJ0MCY5_9PEZI</name>
<reference evidence="1" key="2">
    <citation type="submission" date="2023-06" db="EMBL/GenBank/DDBJ databases">
        <authorList>
            <consortium name="Lawrence Berkeley National Laboratory"/>
            <person name="Haridas S."/>
            <person name="Hensen N."/>
            <person name="Bonometti L."/>
            <person name="Westerberg I."/>
            <person name="Brannstrom I.O."/>
            <person name="Guillou S."/>
            <person name="Cros-Aarteil S."/>
            <person name="Calhoun S."/>
            <person name="Kuo A."/>
            <person name="Mondo S."/>
            <person name="Pangilinan J."/>
            <person name="Riley R."/>
            <person name="Labutti K."/>
            <person name="Andreopoulos B."/>
            <person name="Lipzen A."/>
            <person name="Chen C."/>
            <person name="Yanf M."/>
            <person name="Daum C."/>
            <person name="Ng V."/>
            <person name="Clum A."/>
            <person name="Steindorff A."/>
            <person name="Ohm R."/>
            <person name="Martin F."/>
            <person name="Silar P."/>
            <person name="Natvig D."/>
            <person name="Lalanne C."/>
            <person name="Gautier V."/>
            <person name="Ament-Velasquez S.L."/>
            <person name="Kruys A."/>
            <person name="Hutchinson M.I."/>
            <person name="Powell A.J."/>
            <person name="Barry K."/>
            <person name="Miller A.N."/>
            <person name="Grigoriev I.V."/>
            <person name="Debuchy R."/>
            <person name="Gladieux P."/>
            <person name="Thoren M.H."/>
            <person name="Johannesson H."/>
        </authorList>
    </citation>
    <scope>NUCLEOTIDE SEQUENCE</scope>
    <source>
        <strain evidence="1">CBS 955.72</strain>
    </source>
</reference>
<reference evidence="1" key="1">
    <citation type="journal article" date="2023" name="Mol. Phylogenet. Evol.">
        <title>Genome-scale phylogeny and comparative genomics of the fungal order Sordariales.</title>
        <authorList>
            <person name="Hensen N."/>
            <person name="Bonometti L."/>
            <person name="Westerberg I."/>
            <person name="Brannstrom I.O."/>
            <person name="Guillou S."/>
            <person name="Cros-Aarteil S."/>
            <person name="Calhoun S."/>
            <person name="Haridas S."/>
            <person name="Kuo A."/>
            <person name="Mondo S."/>
            <person name="Pangilinan J."/>
            <person name="Riley R."/>
            <person name="LaButti K."/>
            <person name="Andreopoulos B."/>
            <person name="Lipzen A."/>
            <person name="Chen C."/>
            <person name="Yan M."/>
            <person name="Daum C."/>
            <person name="Ng V."/>
            <person name="Clum A."/>
            <person name="Steindorff A."/>
            <person name="Ohm R.A."/>
            <person name="Martin F."/>
            <person name="Silar P."/>
            <person name="Natvig D.O."/>
            <person name="Lalanne C."/>
            <person name="Gautier V."/>
            <person name="Ament-Velasquez S.L."/>
            <person name="Kruys A."/>
            <person name="Hutchinson M.I."/>
            <person name="Powell A.J."/>
            <person name="Barry K."/>
            <person name="Miller A.N."/>
            <person name="Grigoriev I.V."/>
            <person name="Debuchy R."/>
            <person name="Gladieux P."/>
            <person name="Hiltunen Thoren M."/>
            <person name="Johannesson H."/>
        </authorList>
    </citation>
    <scope>NUCLEOTIDE SEQUENCE</scope>
    <source>
        <strain evidence="1">CBS 955.72</strain>
    </source>
</reference>
<protein>
    <recommendedName>
        <fullName evidence="3">AMP-binding enzyme C-terminal domain-containing protein</fullName>
    </recommendedName>
</protein>
<evidence type="ECO:0008006" key="3">
    <source>
        <dbReference type="Google" id="ProtNLM"/>
    </source>
</evidence>
<evidence type="ECO:0000313" key="1">
    <source>
        <dbReference type="EMBL" id="KAK3349705.1"/>
    </source>
</evidence>
<evidence type="ECO:0000313" key="2">
    <source>
        <dbReference type="Proteomes" id="UP001275084"/>
    </source>
</evidence>
<proteinExistence type="predicted"/>
<dbReference type="InterPro" id="IPR045851">
    <property type="entry name" value="AMP-bd_C_sf"/>
</dbReference>
<sequence length="140" mass="15601">MLGVLFRSWMSRIPQSTATPCKRGQGRHHTQLMNPVMAHKLWARVSGELPSYMLPEVWVPLKEVPSMQTGKMDRRTLLRAAAEYYDELQVLYAPDVSAVDEFGMDQGVENLSQTESVLLTKCPVHFIASIGGCICCCLSG</sequence>
<organism evidence="1 2">
    <name type="scientific">Lasiosphaeria hispida</name>
    <dbReference type="NCBI Taxonomy" id="260671"/>
    <lineage>
        <taxon>Eukaryota</taxon>
        <taxon>Fungi</taxon>
        <taxon>Dikarya</taxon>
        <taxon>Ascomycota</taxon>
        <taxon>Pezizomycotina</taxon>
        <taxon>Sordariomycetes</taxon>
        <taxon>Sordariomycetidae</taxon>
        <taxon>Sordariales</taxon>
        <taxon>Lasiosphaeriaceae</taxon>
        <taxon>Lasiosphaeria</taxon>
    </lineage>
</organism>
<dbReference type="Proteomes" id="UP001275084">
    <property type="component" value="Unassembled WGS sequence"/>
</dbReference>
<dbReference type="Gene3D" id="3.30.300.30">
    <property type="match status" value="1"/>
</dbReference>
<comment type="caution">
    <text evidence="1">The sequence shown here is derived from an EMBL/GenBank/DDBJ whole genome shotgun (WGS) entry which is preliminary data.</text>
</comment>
<accession>A0AAJ0MCY5</accession>
<dbReference type="SUPFAM" id="SSF56801">
    <property type="entry name" value="Acetyl-CoA synthetase-like"/>
    <property type="match status" value="1"/>
</dbReference>